<dbReference type="InterPro" id="IPR031303">
    <property type="entry name" value="C5_meth_CS"/>
</dbReference>
<dbReference type="PROSITE" id="PS51679">
    <property type="entry name" value="SAM_MT_C5"/>
    <property type="match status" value="1"/>
</dbReference>
<dbReference type="GO" id="GO:0005634">
    <property type="term" value="C:nucleus"/>
    <property type="evidence" value="ECO:0007669"/>
    <property type="project" value="TreeGrafter"/>
</dbReference>
<evidence type="ECO:0000313" key="7">
    <source>
        <dbReference type="Proteomes" id="UP000054053"/>
    </source>
</evidence>
<keyword evidence="2 5" id="KW-0489">Methyltransferase</keyword>
<protein>
    <recommendedName>
        <fullName evidence="1">DNA (cytosine-5-)-methyltransferase</fullName>
        <ecNumber evidence="1">2.1.1.37</ecNumber>
    </recommendedName>
</protein>
<reference evidence="7" key="1">
    <citation type="journal article" date="2016" name="Genome Announc.">
        <title>Genome sequence of Ustilaginoidea virens IPU010, a rice pathogenic fungus causing false smut.</title>
        <authorList>
            <person name="Kumagai T."/>
            <person name="Ishii T."/>
            <person name="Terai G."/>
            <person name="Umemura M."/>
            <person name="Machida M."/>
            <person name="Asai K."/>
        </authorList>
    </citation>
    <scope>NUCLEOTIDE SEQUENCE [LARGE SCALE GENOMIC DNA]</scope>
    <source>
        <strain evidence="7">IPU010</strain>
    </source>
</reference>
<evidence type="ECO:0000256" key="5">
    <source>
        <dbReference type="PROSITE-ProRule" id="PRU01016"/>
    </source>
</evidence>
<dbReference type="Proteomes" id="UP000054053">
    <property type="component" value="Unassembled WGS sequence"/>
</dbReference>
<dbReference type="Gene3D" id="3.90.120.10">
    <property type="entry name" value="DNA Methylase, subunit A, domain 2"/>
    <property type="match status" value="1"/>
</dbReference>
<evidence type="ECO:0000256" key="1">
    <source>
        <dbReference type="ARBA" id="ARBA00011975"/>
    </source>
</evidence>
<gene>
    <name evidence="6" type="ORF">UVI_02055450</name>
</gene>
<evidence type="ECO:0000256" key="3">
    <source>
        <dbReference type="ARBA" id="ARBA00022679"/>
    </source>
</evidence>
<dbReference type="GO" id="GO:0003886">
    <property type="term" value="F:DNA (cytosine-5-)-methyltransferase activity"/>
    <property type="evidence" value="ECO:0007669"/>
    <property type="project" value="UniProtKB-EC"/>
</dbReference>
<dbReference type="PANTHER" id="PTHR10629">
    <property type="entry name" value="CYTOSINE-SPECIFIC METHYLTRANSFERASE"/>
    <property type="match status" value="1"/>
</dbReference>
<dbReference type="SUPFAM" id="SSF53335">
    <property type="entry name" value="S-adenosyl-L-methionine-dependent methyltransferases"/>
    <property type="match status" value="1"/>
</dbReference>
<dbReference type="GO" id="GO:0044027">
    <property type="term" value="P:negative regulation of gene expression via chromosomal CpG island methylation"/>
    <property type="evidence" value="ECO:0007669"/>
    <property type="project" value="TreeGrafter"/>
</dbReference>
<dbReference type="EC" id="2.1.1.37" evidence="1"/>
<evidence type="ECO:0000313" key="6">
    <source>
        <dbReference type="EMBL" id="GAO15965.1"/>
    </source>
</evidence>
<organism evidence="6 7">
    <name type="scientific">Ustilaginoidea virens</name>
    <name type="common">Rice false smut fungus</name>
    <name type="synonym">Villosiclava virens</name>
    <dbReference type="NCBI Taxonomy" id="1159556"/>
    <lineage>
        <taxon>Eukaryota</taxon>
        <taxon>Fungi</taxon>
        <taxon>Dikarya</taxon>
        <taxon>Ascomycota</taxon>
        <taxon>Pezizomycotina</taxon>
        <taxon>Sordariomycetes</taxon>
        <taxon>Hypocreomycetidae</taxon>
        <taxon>Hypocreales</taxon>
        <taxon>Clavicipitaceae</taxon>
        <taxon>Ustilaginoidea</taxon>
    </lineage>
</organism>
<dbReference type="GO" id="GO:0003677">
    <property type="term" value="F:DNA binding"/>
    <property type="evidence" value="ECO:0007669"/>
    <property type="project" value="TreeGrafter"/>
</dbReference>
<comment type="caution">
    <text evidence="6">The sequence shown here is derived from an EMBL/GenBank/DDBJ whole genome shotgun (WGS) entry which is preliminary data.</text>
</comment>
<dbReference type="GO" id="GO:0032259">
    <property type="term" value="P:methylation"/>
    <property type="evidence" value="ECO:0007669"/>
    <property type="project" value="UniProtKB-KW"/>
</dbReference>
<dbReference type="PANTHER" id="PTHR10629:SF52">
    <property type="entry name" value="DNA (CYTOSINE-5)-METHYLTRANSFERASE 1"/>
    <property type="match status" value="1"/>
</dbReference>
<feature type="active site" evidence="5">
    <location>
        <position position="80"/>
    </location>
</feature>
<keyword evidence="3 5" id="KW-0808">Transferase</keyword>
<accession>A0A1B5KY22</accession>
<proteinExistence type="inferred from homology"/>
<dbReference type="Pfam" id="PF00145">
    <property type="entry name" value="DNA_methylase"/>
    <property type="match status" value="1"/>
</dbReference>
<comment type="similarity">
    <text evidence="5">Belongs to the class I-like SAM-binding methyltransferase superfamily. C5-methyltransferase family.</text>
</comment>
<dbReference type="EMBL" id="BBTG02000046">
    <property type="protein sequence ID" value="GAO15965.1"/>
    <property type="molecule type" value="Genomic_DNA"/>
</dbReference>
<evidence type="ECO:0000256" key="4">
    <source>
        <dbReference type="ARBA" id="ARBA00022691"/>
    </source>
</evidence>
<dbReference type="InterPro" id="IPR001525">
    <property type="entry name" value="C5_MeTfrase"/>
</dbReference>
<dbReference type="AlphaFoldDB" id="A0A1B5KY22"/>
<dbReference type="InterPro" id="IPR029063">
    <property type="entry name" value="SAM-dependent_MTases_sf"/>
</dbReference>
<sequence length="323" mass="36498">MELIVGQVGRCLGTGGVSRGAQNAGFKVARAVDKDPTAWETYAANFPKAKLHRMPIDEFIQRADESSYSRIDVLHLSPPCQYFSPAHTRPSQSDEQNIDALTCCSALINNLRPRLVTVEQTFGLTFRRHREYLNSLIGDLTSFGFSVRWKVVDLRLWGSVQSRKRLIIIAAGPGERLPLFPSATHSNNNNLHDGLIPYTTIRKALEKIQHGDELHDLSSTKRFHPRRTPLSFDAQVGTICTGGNDFYYPDGSREYTLREYACLQGFPISHVFRGTKGTVKRHIGNAFPPNTVKILYKHLERCLLRQDRVAAYQPLRTETMTIE</sequence>
<keyword evidence="4 5" id="KW-0949">S-adenosyl-L-methionine</keyword>
<dbReference type="PROSITE" id="PS00095">
    <property type="entry name" value="C5_MTASE_2"/>
    <property type="match status" value="1"/>
</dbReference>
<name>A0A1B5KY22_USTVR</name>
<dbReference type="InterPro" id="IPR050390">
    <property type="entry name" value="C5-Methyltransferase"/>
</dbReference>
<dbReference type="Gene3D" id="3.40.50.150">
    <property type="entry name" value="Vaccinia Virus protein VP39"/>
    <property type="match status" value="1"/>
</dbReference>
<evidence type="ECO:0000256" key="2">
    <source>
        <dbReference type="ARBA" id="ARBA00022603"/>
    </source>
</evidence>